<evidence type="ECO:0000313" key="9">
    <source>
        <dbReference type="Proteomes" id="UP000199545"/>
    </source>
</evidence>
<dbReference type="SUPFAM" id="SSF103473">
    <property type="entry name" value="MFS general substrate transporter"/>
    <property type="match status" value="1"/>
</dbReference>
<keyword evidence="2" id="KW-0813">Transport</keyword>
<keyword evidence="4 6" id="KW-1133">Transmembrane helix</keyword>
<feature type="transmembrane region" description="Helical" evidence="6">
    <location>
        <begin position="278"/>
        <end position="296"/>
    </location>
</feature>
<dbReference type="InterPro" id="IPR036259">
    <property type="entry name" value="MFS_trans_sf"/>
</dbReference>
<feature type="transmembrane region" description="Helical" evidence="6">
    <location>
        <begin position="215"/>
        <end position="232"/>
    </location>
</feature>
<evidence type="ECO:0000256" key="5">
    <source>
        <dbReference type="ARBA" id="ARBA00023136"/>
    </source>
</evidence>
<evidence type="ECO:0000256" key="6">
    <source>
        <dbReference type="SAM" id="Phobius"/>
    </source>
</evidence>
<gene>
    <name evidence="8" type="ORF">SAMN05421852_11199</name>
</gene>
<dbReference type="RefSeq" id="WP_093230568.1">
    <property type="nucleotide sequence ID" value="NZ_FORR01000011.1"/>
</dbReference>
<feature type="transmembrane region" description="Helical" evidence="6">
    <location>
        <begin position="339"/>
        <end position="360"/>
    </location>
</feature>
<dbReference type="Gene3D" id="1.20.1250.20">
    <property type="entry name" value="MFS general substrate transporter like domains"/>
    <property type="match status" value="1"/>
</dbReference>
<keyword evidence="9" id="KW-1185">Reference proteome</keyword>
<evidence type="ECO:0000256" key="2">
    <source>
        <dbReference type="ARBA" id="ARBA00022448"/>
    </source>
</evidence>
<keyword evidence="5 6" id="KW-0472">Membrane</keyword>
<feature type="transmembrane region" description="Helical" evidence="6">
    <location>
        <begin position="244"/>
        <end position="266"/>
    </location>
</feature>
<evidence type="ECO:0000256" key="3">
    <source>
        <dbReference type="ARBA" id="ARBA00022692"/>
    </source>
</evidence>
<evidence type="ECO:0000259" key="7">
    <source>
        <dbReference type="PROSITE" id="PS50850"/>
    </source>
</evidence>
<feature type="transmembrane region" description="Helical" evidence="6">
    <location>
        <begin position="302"/>
        <end position="318"/>
    </location>
</feature>
<name>A0A1I3RZL0_9BACL</name>
<protein>
    <submittedName>
        <fullName evidence="8">Predicted arabinose efflux permease, MFS family</fullName>
    </submittedName>
</protein>
<dbReference type="GO" id="GO:0022857">
    <property type="term" value="F:transmembrane transporter activity"/>
    <property type="evidence" value="ECO:0007669"/>
    <property type="project" value="InterPro"/>
</dbReference>
<reference evidence="8 9" key="1">
    <citation type="submission" date="2016-10" db="EMBL/GenBank/DDBJ databases">
        <authorList>
            <person name="de Groot N.N."/>
        </authorList>
    </citation>
    <scope>NUCLEOTIDE SEQUENCE [LARGE SCALE GENOMIC DNA]</scope>
    <source>
        <strain evidence="8 9">DSM 44778</strain>
    </source>
</reference>
<feature type="transmembrane region" description="Helical" evidence="6">
    <location>
        <begin position="70"/>
        <end position="89"/>
    </location>
</feature>
<evidence type="ECO:0000313" key="8">
    <source>
        <dbReference type="EMBL" id="SFJ51768.1"/>
    </source>
</evidence>
<dbReference type="Pfam" id="PF07690">
    <property type="entry name" value="MFS_1"/>
    <property type="match status" value="1"/>
</dbReference>
<dbReference type="InterPro" id="IPR020846">
    <property type="entry name" value="MFS_dom"/>
</dbReference>
<feature type="transmembrane region" description="Helical" evidence="6">
    <location>
        <begin position="43"/>
        <end position="63"/>
    </location>
</feature>
<dbReference type="GO" id="GO:0005886">
    <property type="term" value="C:plasma membrane"/>
    <property type="evidence" value="ECO:0007669"/>
    <property type="project" value="UniProtKB-SubCell"/>
</dbReference>
<keyword evidence="3 6" id="KW-0812">Transmembrane</keyword>
<feature type="transmembrane region" description="Helical" evidence="6">
    <location>
        <begin position="12"/>
        <end position="31"/>
    </location>
</feature>
<dbReference type="InterPro" id="IPR011701">
    <property type="entry name" value="MFS"/>
</dbReference>
<evidence type="ECO:0000256" key="1">
    <source>
        <dbReference type="ARBA" id="ARBA00004651"/>
    </source>
</evidence>
<dbReference type="AlphaFoldDB" id="A0A1I3RZL0"/>
<comment type="subcellular location">
    <subcellularLocation>
        <location evidence="1">Cell membrane</location>
        <topology evidence="1">Multi-pass membrane protein</topology>
    </subcellularLocation>
</comment>
<dbReference type="Proteomes" id="UP000199545">
    <property type="component" value="Unassembled WGS sequence"/>
</dbReference>
<proteinExistence type="predicted"/>
<organism evidence="8 9">
    <name type="scientific">Thermoflavimicrobium dichotomicum</name>
    <dbReference type="NCBI Taxonomy" id="46223"/>
    <lineage>
        <taxon>Bacteria</taxon>
        <taxon>Bacillati</taxon>
        <taxon>Bacillota</taxon>
        <taxon>Bacilli</taxon>
        <taxon>Bacillales</taxon>
        <taxon>Thermoactinomycetaceae</taxon>
        <taxon>Thermoflavimicrobium</taxon>
    </lineage>
</organism>
<sequence>MSISRNNIHKLYWAYVWGNVNLLAPILALFYLHRNLSWTEQLFVLLTFSVSILIFEVPTGAFADRFGPKTSFYAGSLVRFISLACLLFSKDHIWLIYLSQVLSGLSATFFSGADEALIYESLKRDDREEEMGTEIGKIYSARMVSTIVGAIIGAWIGKDLTEWQFDLLILLQKVCVLIQLGFLTKVIEPPAFEHNRDHPWKHVHRGWKEIRQAPYLLLLFVHVTVIFIPTYIFDHFKTPWYQKLSLPVAWIGIIVAIANFLSFLASQHLGRIVSKGREVTWMYLTGGIILIGYLLLVLFPNIWIAIFVSLLIPLANAIRNPLYSQLSNEYISTGSRATALSLLSVLDSLFDVLIVIPMGFVASSFSVSGTGLMAIFLGCAAFTLIGLCFPVRRNKESG</sequence>
<dbReference type="EMBL" id="FORR01000011">
    <property type="protein sequence ID" value="SFJ51768.1"/>
    <property type="molecule type" value="Genomic_DNA"/>
</dbReference>
<dbReference type="PANTHER" id="PTHR23530">
    <property type="entry name" value="TRANSPORT PROTEIN-RELATED"/>
    <property type="match status" value="1"/>
</dbReference>
<dbReference type="InterPro" id="IPR053160">
    <property type="entry name" value="MFS_DHA3_Transporter"/>
</dbReference>
<accession>A0A1I3RZL0</accession>
<feature type="transmembrane region" description="Helical" evidence="6">
    <location>
        <begin position="372"/>
        <end position="391"/>
    </location>
</feature>
<feature type="transmembrane region" description="Helical" evidence="6">
    <location>
        <begin position="139"/>
        <end position="157"/>
    </location>
</feature>
<dbReference type="PANTHER" id="PTHR23530:SF1">
    <property type="entry name" value="PERMEASE, MAJOR FACILITATOR SUPERFAMILY-RELATED"/>
    <property type="match status" value="1"/>
</dbReference>
<dbReference type="STRING" id="46223.SAMN05421852_11199"/>
<dbReference type="PROSITE" id="PS50850">
    <property type="entry name" value="MFS"/>
    <property type="match status" value="1"/>
</dbReference>
<feature type="domain" description="Major facilitator superfamily (MFS) profile" evidence="7">
    <location>
        <begin position="1"/>
        <end position="398"/>
    </location>
</feature>
<evidence type="ECO:0000256" key="4">
    <source>
        <dbReference type="ARBA" id="ARBA00022989"/>
    </source>
</evidence>
<dbReference type="OrthoDB" id="9816124at2"/>